<dbReference type="EMBL" id="BTGB01000002">
    <property type="protein sequence ID" value="GMM45371.1"/>
    <property type="molecule type" value="Genomic_DNA"/>
</dbReference>
<dbReference type="GO" id="GO:0009277">
    <property type="term" value="C:fungal-type cell wall"/>
    <property type="evidence" value="ECO:0007669"/>
    <property type="project" value="UniProtKB-ARBA"/>
</dbReference>
<dbReference type="GO" id="GO:0042973">
    <property type="term" value="F:glucan endo-1,3-beta-D-glucosidase activity"/>
    <property type="evidence" value="ECO:0007669"/>
    <property type="project" value="TreeGrafter"/>
</dbReference>
<dbReference type="InterPro" id="IPR017853">
    <property type="entry name" value="GH"/>
</dbReference>
<keyword evidence="17" id="KW-1185">Reference proteome</keyword>
<evidence type="ECO:0000256" key="13">
    <source>
        <dbReference type="RuleBase" id="RU004335"/>
    </source>
</evidence>
<evidence type="ECO:0000256" key="12">
    <source>
        <dbReference type="ARBA" id="ARBA00041761"/>
    </source>
</evidence>
<dbReference type="EC" id="3.2.1.58" evidence="11"/>
<keyword evidence="8 14" id="KW-0326">Glycosidase</keyword>
<evidence type="ECO:0000256" key="4">
    <source>
        <dbReference type="ARBA" id="ARBA00022525"/>
    </source>
</evidence>
<evidence type="ECO:0000256" key="7">
    <source>
        <dbReference type="ARBA" id="ARBA00023180"/>
    </source>
</evidence>
<accession>A0AAV5R418</accession>
<keyword evidence="4" id="KW-0964">Secreted</keyword>
<evidence type="ECO:0000256" key="15">
    <source>
        <dbReference type="SAM" id="SignalP"/>
    </source>
</evidence>
<dbReference type="GO" id="GO:0031505">
    <property type="term" value="P:fungal-type cell wall organization"/>
    <property type="evidence" value="ECO:0007669"/>
    <property type="project" value="UniProtKB-ARBA"/>
</dbReference>
<evidence type="ECO:0000256" key="5">
    <source>
        <dbReference type="ARBA" id="ARBA00022729"/>
    </source>
</evidence>
<dbReference type="GO" id="GO:0005975">
    <property type="term" value="P:carbohydrate metabolic process"/>
    <property type="evidence" value="ECO:0007669"/>
    <property type="project" value="InterPro"/>
</dbReference>
<comment type="caution">
    <text evidence="16">The sequence shown here is derived from an EMBL/GenBank/DDBJ whole genome shotgun (WGS) entry which is preliminary data.</text>
</comment>
<evidence type="ECO:0000313" key="17">
    <source>
        <dbReference type="Proteomes" id="UP001378960"/>
    </source>
</evidence>
<dbReference type="SUPFAM" id="SSF51445">
    <property type="entry name" value="(Trans)glycosidases"/>
    <property type="match status" value="1"/>
</dbReference>
<dbReference type="FunFam" id="3.20.20.80:FF:000105">
    <property type="entry name" value="Glucan 1,3-beta-glucosidase"/>
    <property type="match status" value="1"/>
</dbReference>
<organism evidence="16 17">
    <name type="scientific">Pichia kluyveri</name>
    <name type="common">Yeast</name>
    <dbReference type="NCBI Taxonomy" id="36015"/>
    <lineage>
        <taxon>Eukaryota</taxon>
        <taxon>Fungi</taxon>
        <taxon>Dikarya</taxon>
        <taxon>Ascomycota</taxon>
        <taxon>Saccharomycotina</taxon>
        <taxon>Pichiomycetes</taxon>
        <taxon>Pichiales</taxon>
        <taxon>Pichiaceae</taxon>
        <taxon>Pichia</taxon>
    </lineage>
</organism>
<feature type="chain" id="PRO_5043921516" description="glucan 1,3-beta-glucosidase" evidence="15">
    <location>
        <begin position="22"/>
        <end position="309"/>
    </location>
</feature>
<evidence type="ECO:0000256" key="3">
    <source>
        <dbReference type="ARBA" id="ARBA00022512"/>
    </source>
</evidence>
<dbReference type="GO" id="GO:0009986">
    <property type="term" value="C:cell surface"/>
    <property type="evidence" value="ECO:0007669"/>
    <property type="project" value="TreeGrafter"/>
</dbReference>
<name>A0AAV5R418_PICKL</name>
<proteinExistence type="inferred from homology"/>
<dbReference type="AlphaFoldDB" id="A0AAV5R418"/>
<dbReference type="InterPro" id="IPR050732">
    <property type="entry name" value="Beta-glucan_modifiers"/>
</dbReference>
<evidence type="ECO:0000256" key="10">
    <source>
        <dbReference type="ARBA" id="ARBA00036824"/>
    </source>
</evidence>
<dbReference type="PANTHER" id="PTHR16631">
    <property type="entry name" value="GLUCAN 1,3-BETA-GLUCOSIDASE"/>
    <property type="match status" value="1"/>
</dbReference>
<dbReference type="Pfam" id="PF00332">
    <property type="entry name" value="Glyco_hydro_17"/>
    <property type="match status" value="1"/>
</dbReference>
<evidence type="ECO:0000256" key="6">
    <source>
        <dbReference type="ARBA" id="ARBA00022801"/>
    </source>
</evidence>
<protein>
    <recommendedName>
        <fullName evidence="11">glucan 1,3-beta-glucosidase</fullName>
        <ecNumber evidence="11">3.2.1.58</ecNumber>
    </recommendedName>
    <alternativeName>
        <fullName evidence="12">Exo-1,3-beta-glucanase</fullName>
    </alternativeName>
</protein>
<comment type="similarity">
    <text evidence="2 13">Belongs to the glycosyl hydrolase 17 family.</text>
</comment>
<evidence type="ECO:0000256" key="1">
    <source>
        <dbReference type="ARBA" id="ARBA00004191"/>
    </source>
</evidence>
<feature type="signal peptide" evidence="15">
    <location>
        <begin position="1"/>
        <end position="21"/>
    </location>
</feature>
<keyword evidence="6 14" id="KW-0378">Hydrolase</keyword>
<dbReference type="InterPro" id="IPR000490">
    <property type="entry name" value="Glyco_hydro_17"/>
</dbReference>
<evidence type="ECO:0000256" key="14">
    <source>
        <dbReference type="RuleBase" id="RU004336"/>
    </source>
</evidence>
<gene>
    <name evidence="16" type="ORF">DAPK24_019460</name>
</gene>
<reference evidence="16 17" key="1">
    <citation type="journal article" date="2023" name="Elife">
        <title>Identification of key yeast species and microbe-microbe interactions impacting larval growth of Drosophila in the wild.</title>
        <authorList>
            <person name="Mure A."/>
            <person name="Sugiura Y."/>
            <person name="Maeda R."/>
            <person name="Honda K."/>
            <person name="Sakurai N."/>
            <person name="Takahashi Y."/>
            <person name="Watada M."/>
            <person name="Katoh T."/>
            <person name="Gotoh A."/>
            <person name="Gotoh Y."/>
            <person name="Taniguchi I."/>
            <person name="Nakamura K."/>
            <person name="Hayashi T."/>
            <person name="Katayama T."/>
            <person name="Uemura T."/>
            <person name="Hattori Y."/>
        </authorList>
    </citation>
    <scope>NUCLEOTIDE SEQUENCE [LARGE SCALE GENOMIC DNA]</scope>
    <source>
        <strain evidence="16 17">PK-24</strain>
    </source>
</reference>
<comment type="catalytic activity">
    <reaction evidence="10">
        <text>Successive hydrolysis of beta-D-glucose units from the non-reducing ends of (1-&gt;3)-beta-D-glucans, releasing alpha-glucose.</text>
        <dbReference type="EC" id="3.2.1.58"/>
    </reaction>
</comment>
<evidence type="ECO:0000256" key="9">
    <source>
        <dbReference type="ARBA" id="ARBA00023316"/>
    </source>
</evidence>
<keyword evidence="5 15" id="KW-0732">Signal</keyword>
<sequence length="309" mass="33765">MQLSLSSITAIALSLATSASAIAPLGFNLGVKDNSGSCKTYDDYIQDLKTISPYTNHVKTYSVSDCNTLEILGPALETENFQLTMGVWPTPSDKFELEKQSLQSLLPNLSKSSISSVLVGSEALYRGDLTGDELANLISEIKQLLSNINDKNGNSYGDIPVGTVDSWNKLVDGTANPAIQVSDVLYANAFSYWQGQTQQNSTFSFFDDIMQALKTVQETKGSTDIDFWVGETGWPTDGSNFGSSVPGIDNAETFWKEGICAMRGWGVNTFVFEAFDESWKPETSGSSVESHWGVFTDDRQLKYSLDCSF</sequence>
<evidence type="ECO:0000313" key="16">
    <source>
        <dbReference type="EMBL" id="GMM45371.1"/>
    </source>
</evidence>
<dbReference type="Proteomes" id="UP001378960">
    <property type="component" value="Unassembled WGS sequence"/>
</dbReference>
<evidence type="ECO:0000256" key="11">
    <source>
        <dbReference type="ARBA" id="ARBA00038929"/>
    </source>
</evidence>
<dbReference type="PANTHER" id="PTHR16631:SF26">
    <property type="entry name" value="GLUCAN 1,3-BETA-GLUCOSIDASE"/>
    <property type="match status" value="1"/>
</dbReference>
<dbReference type="PROSITE" id="PS00587">
    <property type="entry name" value="GLYCOSYL_HYDROL_F17"/>
    <property type="match status" value="1"/>
</dbReference>
<evidence type="ECO:0000256" key="8">
    <source>
        <dbReference type="ARBA" id="ARBA00023295"/>
    </source>
</evidence>
<dbReference type="GO" id="GO:0004338">
    <property type="term" value="F:glucan exo-1,3-beta-glucosidase activity"/>
    <property type="evidence" value="ECO:0007669"/>
    <property type="project" value="UniProtKB-EC"/>
</dbReference>
<comment type="subcellular location">
    <subcellularLocation>
        <location evidence="1">Secreted</location>
        <location evidence="1">Cell wall</location>
    </subcellularLocation>
</comment>
<keyword evidence="3" id="KW-0134">Cell wall</keyword>
<evidence type="ECO:0000256" key="2">
    <source>
        <dbReference type="ARBA" id="ARBA00008773"/>
    </source>
</evidence>
<keyword evidence="7" id="KW-0325">Glycoprotein</keyword>
<keyword evidence="9" id="KW-0961">Cell wall biogenesis/degradation</keyword>
<dbReference type="Gene3D" id="3.20.20.80">
    <property type="entry name" value="Glycosidases"/>
    <property type="match status" value="1"/>
</dbReference>
<dbReference type="GO" id="GO:0005576">
    <property type="term" value="C:extracellular region"/>
    <property type="evidence" value="ECO:0007669"/>
    <property type="project" value="TreeGrafter"/>
</dbReference>